<reference evidence="1" key="1">
    <citation type="submission" date="2022-12" db="EMBL/GenBank/DDBJ databases">
        <title>Marinomonas 15G1-11 sp. nov, isolated from marine algae.</title>
        <authorList>
            <person name="Butt M."/>
            <person name="Choi D.G."/>
            <person name="Kim J.M."/>
            <person name="Lee J.K."/>
            <person name="Baek J.H."/>
            <person name="Jeon C.O."/>
        </authorList>
    </citation>
    <scope>NUCLEOTIDE SEQUENCE</scope>
    <source>
        <strain evidence="1">15G1-11</strain>
    </source>
</reference>
<dbReference type="SUPFAM" id="SSF54427">
    <property type="entry name" value="NTF2-like"/>
    <property type="match status" value="1"/>
</dbReference>
<dbReference type="Proteomes" id="UP001149719">
    <property type="component" value="Unassembled WGS sequence"/>
</dbReference>
<name>A0ABT4JPF5_9GAMM</name>
<proteinExistence type="predicted"/>
<dbReference type="InterPro" id="IPR032710">
    <property type="entry name" value="NTF2-like_dom_sf"/>
</dbReference>
<gene>
    <name evidence="1" type="ORF">O1D97_00980</name>
</gene>
<keyword evidence="2" id="KW-1185">Reference proteome</keyword>
<dbReference type="Gene3D" id="3.10.450.50">
    <property type="match status" value="1"/>
</dbReference>
<organism evidence="1 2">
    <name type="scientific">Marinomonas phaeophyticola</name>
    <dbReference type="NCBI Taxonomy" id="3004091"/>
    <lineage>
        <taxon>Bacteria</taxon>
        <taxon>Pseudomonadati</taxon>
        <taxon>Pseudomonadota</taxon>
        <taxon>Gammaproteobacteria</taxon>
        <taxon>Oceanospirillales</taxon>
        <taxon>Oceanospirillaceae</taxon>
        <taxon>Marinomonas</taxon>
    </lineage>
</organism>
<evidence type="ECO:0000313" key="2">
    <source>
        <dbReference type="Proteomes" id="UP001149719"/>
    </source>
</evidence>
<dbReference type="RefSeq" id="WP_269122000.1">
    <property type="nucleotide sequence ID" value="NZ_JAPUBN010000006.1"/>
</dbReference>
<sequence length="146" mass="16779">MSSYTERELEIKAVIDNLIHTATNYDVETLEDIYHNELQVYMLGTTGELQVANKGTFTSLFSQKRDAGDPPMNTWSEFHNIDVKNDSAHVLLSRKNDLSGTPMKLHLSIDLHKSADRWQVIREVIFLFPEITYNTESNNHSENTHV</sequence>
<evidence type="ECO:0000313" key="1">
    <source>
        <dbReference type="EMBL" id="MCZ2720250.1"/>
    </source>
</evidence>
<dbReference type="EMBL" id="JAPUBN010000006">
    <property type="protein sequence ID" value="MCZ2720250.1"/>
    <property type="molecule type" value="Genomic_DNA"/>
</dbReference>
<protein>
    <submittedName>
        <fullName evidence="1">Nuclear transport factor 2 family protein</fullName>
    </submittedName>
</protein>
<comment type="caution">
    <text evidence="1">The sequence shown here is derived from an EMBL/GenBank/DDBJ whole genome shotgun (WGS) entry which is preliminary data.</text>
</comment>
<accession>A0ABT4JPF5</accession>